<evidence type="ECO:0000256" key="5">
    <source>
        <dbReference type="SAM" id="Phobius"/>
    </source>
</evidence>
<comment type="caution">
    <text evidence="6">The sequence shown here is derived from an EMBL/GenBank/DDBJ whole genome shotgun (WGS) entry which is preliminary data.</text>
</comment>
<proteinExistence type="inferred from homology"/>
<evidence type="ECO:0008006" key="8">
    <source>
        <dbReference type="Google" id="ProtNLM"/>
    </source>
</evidence>
<comment type="similarity">
    <text evidence="2 4">Belongs to the GerABKA family.</text>
</comment>
<evidence type="ECO:0000256" key="2">
    <source>
        <dbReference type="ARBA" id="ARBA00005278"/>
    </source>
</evidence>
<dbReference type="GO" id="GO:0005886">
    <property type="term" value="C:plasma membrane"/>
    <property type="evidence" value="ECO:0007669"/>
    <property type="project" value="UniProtKB-SubCell"/>
</dbReference>
<dbReference type="Pfam" id="PF03323">
    <property type="entry name" value="GerA"/>
    <property type="match status" value="1"/>
</dbReference>
<feature type="transmembrane region" description="Helical" evidence="5">
    <location>
        <begin position="361"/>
        <end position="378"/>
    </location>
</feature>
<keyword evidence="3 4" id="KW-0472">Membrane</keyword>
<organism evidence="6 7">
    <name type="scientific">Halobacillus litoralis</name>
    <dbReference type="NCBI Taxonomy" id="45668"/>
    <lineage>
        <taxon>Bacteria</taxon>
        <taxon>Bacillati</taxon>
        <taxon>Bacillota</taxon>
        <taxon>Bacilli</taxon>
        <taxon>Bacillales</taxon>
        <taxon>Bacillaceae</taxon>
        <taxon>Halobacillus</taxon>
    </lineage>
</organism>
<name>A0A845DLV9_9BACI</name>
<evidence type="ECO:0000256" key="4">
    <source>
        <dbReference type="PIRNR" id="PIRNR005690"/>
    </source>
</evidence>
<keyword evidence="5" id="KW-1133">Transmembrane helix</keyword>
<feature type="transmembrane region" description="Helical" evidence="5">
    <location>
        <begin position="333"/>
        <end position="352"/>
    </location>
</feature>
<evidence type="ECO:0000313" key="6">
    <source>
        <dbReference type="EMBL" id="MYL18601.1"/>
    </source>
</evidence>
<dbReference type="Proteomes" id="UP000460949">
    <property type="component" value="Unassembled WGS sequence"/>
</dbReference>
<feature type="transmembrane region" description="Helical" evidence="5">
    <location>
        <begin position="294"/>
        <end position="313"/>
    </location>
</feature>
<comment type="subcellular location">
    <subcellularLocation>
        <location evidence="4">Cell membrane</location>
    </subcellularLocation>
    <subcellularLocation>
        <location evidence="1">Membrane</location>
        <topology evidence="1">Multi-pass membrane protein</topology>
    </subcellularLocation>
</comment>
<evidence type="ECO:0000256" key="3">
    <source>
        <dbReference type="ARBA" id="ARBA00023136"/>
    </source>
</evidence>
<keyword evidence="5" id="KW-0812">Transmembrane</keyword>
<feature type="transmembrane region" description="Helical" evidence="5">
    <location>
        <begin position="384"/>
        <end position="406"/>
    </location>
</feature>
<dbReference type="PANTHER" id="PTHR22550:SF5">
    <property type="entry name" value="LEUCINE ZIPPER PROTEIN 4"/>
    <property type="match status" value="1"/>
</dbReference>
<dbReference type="PIRSF" id="PIRSF005690">
    <property type="entry name" value="GerBA"/>
    <property type="match status" value="1"/>
</dbReference>
<evidence type="ECO:0000256" key="1">
    <source>
        <dbReference type="ARBA" id="ARBA00004141"/>
    </source>
</evidence>
<dbReference type="GO" id="GO:0009847">
    <property type="term" value="P:spore germination"/>
    <property type="evidence" value="ECO:0007669"/>
    <property type="project" value="UniProtKB-UniRule"/>
</dbReference>
<dbReference type="InterPro" id="IPR004995">
    <property type="entry name" value="Spore_Ger"/>
</dbReference>
<sequence>MGRLRMKGMHMKDFTEDGRISEIQQSFGNSSDIKTRSFQHPRFSFSGVLVYIDGIVDTSVIEKHILHPLLDERNRNRKTGDLDIEKALETAGVEVVAFSSCKEKLINGWTLILLKDRDQVIAADTAKWKERALTTPKGQRAVEGPDIGFNESRKSNVALVRSIVKNPMLRVETETYGSITQTSVSLVYIESKVDEAILKDVREKLSHVSMDYILDSNFISEYLTKESKSIFPLIINTERPDAAAAQIIGGRVCILVDGSPYALIAPAELVQFFHTSEDYYIQSRFNPLLRPLRILFFWLSLYIPALYVAFTTFHAGILPDNLLVGFVAQRQVVPLPTFLEVVIVNWLIDAIYEGSNRLPQSVVLTISIFGAIVFGQSAVEAQLIQPITLVVLSGSFILSSIVPTAALNYATRFLRLSLILISALLGLYGLALATLMLLIHLCSLKSFQVPYLSPIAPFTWKDQKDTIIREAMPELNPAEVKFPKEEDPSSKR</sequence>
<accession>A0A845DLV9</accession>
<evidence type="ECO:0000313" key="7">
    <source>
        <dbReference type="Proteomes" id="UP000460949"/>
    </source>
</evidence>
<feature type="transmembrane region" description="Helical" evidence="5">
    <location>
        <begin position="418"/>
        <end position="441"/>
    </location>
</feature>
<reference evidence="6 7" key="1">
    <citation type="submission" date="2019-11" db="EMBL/GenBank/DDBJ databases">
        <title>Genome sequences of 17 halophilic strains isolated from different environments.</title>
        <authorList>
            <person name="Furrow R.E."/>
        </authorList>
    </citation>
    <scope>NUCLEOTIDE SEQUENCE [LARGE SCALE GENOMIC DNA]</scope>
    <source>
        <strain evidence="6 7">22511_23_Filter</strain>
    </source>
</reference>
<gene>
    <name evidence="6" type="ORF">GLW04_01795</name>
</gene>
<dbReference type="AlphaFoldDB" id="A0A845DLV9"/>
<dbReference type="PANTHER" id="PTHR22550">
    <property type="entry name" value="SPORE GERMINATION PROTEIN"/>
    <property type="match status" value="1"/>
</dbReference>
<protein>
    <recommendedName>
        <fullName evidence="8">Spore germination protein</fullName>
    </recommendedName>
</protein>
<dbReference type="EMBL" id="WMET01000001">
    <property type="protein sequence ID" value="MYL18601.1"/>
    <property type="molecule type" value="Genomic_DNA"/>
</dbReference>
<dbReference type="InterPro" id="IPR050768">
    <property type="entry name" value="UPF0353/GerABKA_families"/>
</dbReference>